<dbReference type="Proteomes" id="UP000616499">
    <property type="component" value="Unassembled WGS sequence"/>
</dbReference>
<feature type="transmembrane region" description="Helical" evidence="1">
    <location>
        <begin position="27"/>
        <end position="44"/>
    </location>
</feature>
<keyword evidence="1" id="KW-1133">Transmembrane helix</keyword>
<keyword evidence="3" id="KW-1185">Reference proteome</keyword>
<protein>
    <recommendedName>
        <fullName evidence="4">DUF2809 domain-containing protein</fullName>
    </recommendedName>
</protein>
<evidence type="ECO:0000313" key="3">
    <source>
        <dbReference type="Proteomes" id="UP000616499"/>
    </source>
</evidence>
<dbReference type="InterPro" id="IPR021257">
    <property type="entry name" value="DUF2809"/>
</dbReference>
<evidence type="ECO:0000313" key="2">
    <source>
        <dbReference type="EMBL" id="GGM17801.1"/>
    </source>
</evidence>
<name>A0ABQ2GY02_9PSED</name>
<organism evidence="2 3">
    <name type="scientific">Pseudomonas asuensis</name>
    <dbReference type="NCBI Taxonomy" id="1825787"/>
    <lineage>
        <taxon>Bacteria</taxon>
        <taxon>Pseudomonadati</taxon>
        <taxon>Pseudomonadota</taxon>
        <taxon>Gammaproteobacteria</taxon>
        <taxon>Pseudomonadales</taxon>
        <taxon>Pseudomonadaceae</taxon>
        <taxon>Pseudomonas</taxon>
    </lineage>
</organism>
<proteinExistence type="predicted"/>
<reference evidence="3" key="1">
    <citation type="journal article" date="2019" name="Int. J. Syst. Evol. Microbiol.">
        <title>The Global Catalogue of Microorganisms (GCM) 10K type strain sequencing project: providing services to taxonomists for standard genome sequencing and annotation.</title>
        <authorList>
            <consortium name="The Broad Institute Genomics Platform"/>
            <consortium name="The Broad Institute Genome Sequencing Center for Infectious Disease"/>
            <person name="Wu L."/>
            <person name="Ma J."/>
        </authorList>
    </citation>
    <scope>NUCLEOTIDE SEQUENCE [LARGE SCALE GENOMIC DNA]</scope>
    <source>
        <strain evidence="3">JCM 13501</strain>
    </source>
</reference>
<dbReference type="EMBL" id="BMNW01000006">
    <property type="protein sequence ID" value="GGM17801.1"/>
    <property type="molecule type" value="Genomic_DNA"/>
</dbReference>
<comment type="caution">
    <text evidence="2">The sequence shown here is derived from an EMBL/GenBank/DDBJ whole genome shotgun (WGS) entry which is preliminary data.</text>
</comment>
<keyword evidence="1" id="KW-0812">Transmembrane</keyword>
<evidence type="ECO:0000256" key="1">
    <source>
        <dbReference type="SAM" id="Phobius"/>
    </source>
</evidence>
<evidence type="ECO:0008006" key="4">
    <source>
        <dbReference type="Google" id="ProtNLM"/>
    </source>
</evidence>
<keyword evidence="1" id="KW-0472">Membrane</keyword>
<feature type="transmembrane region" description="Helical" evidence="1">
    <location>
        <begin position="51"/>
        <end position="71"/>
    </location>
</feature>
<accession>A0ABQ2GY02</accession>
<gene>
    <name evidence="2" type="ORF">GCM10009425_30910</name>
</gene>
<sequence>MALLAVIALGLASRRFPGMLPEILGKYPGDALWALMIFLGLAFVSPRSATVRLGLMAFGISCAVEAAQLYQAPWINDIRQHPLGHLVLGTTFSWMDIVAYGIGILVGMLLDHLTGLIKA</sequence>
<dbReference type="Pfam" id="PF10990">
    <property type="entry name" value="DUF2809"/>
    <property type="match status" value="1"/>
</dbReference>
<feature type="transmembrane region" description="Helical" evidence="1">
    <location>
        <begin position="91"/>
        <end position="110"/>
    </location>
</feature>